<dbReference type="Proteomes" id="UP000029121">
    <property type="component" value="Unassembled WGS sequence"/>
</dbReference>
<dbReference type="KEGG" id="crb:17883596"/>
<proteinExistence type="predicted"/>
<accession>R0HG73</accession>
<evidence type="ECO:0008006" key="4">
    <source>
        <dbReference type="Google" id="ProtNLM"/>
    </source>
</evidence>
<evidence type="ECO:0000313" key="3">
    <source>
        <dbReference type="Proteomes" id="UP000029121"/>
    </source>
</evidence>
<feature type="region of interest" description="Disordered" evidence="1">
    <location>
        <begin position="80"/>
        <end position="100"/>
    </location>
</feature>
<dbReference type="eggNOG" id="KOG1987">
    <property type="taxonomic scope" value="Eukaryota"/>
</dbReference>
<gene>
    <name evidence="2" type="ORF">CARUB_v10003516mg</name>
</gene>
<dbReference type="AlphaFoldDB" id="R0HG73"/>
<dbReference type="PANTHER" id="PTHR46236">
    <property type="entry name" value="TRAF-LIKE SUPERFAMILY PROTEIN"/>
    <property type="match status" value="1"/>
</dbReference>
<organism evidence="2 3">
    <name type="scientific">Capsella rubella</name>
    <dbReference type="NCBI Taxonomy" id="81985"/>
    <lineage>
        <taxon>Eukaryota</taxon>
        <taxon>Viridiplantae</taxon>
        <taxon>Streptophyta</taxon>
        <taxon>Embryophyta</taxon>
        <taxon>Tracheophyta</taxon>
        <taxon>Spermatophyta</taxon>
        <taxon>Magnoliopsida</taxon>
        <taxon>eudicotyledons</taxon>
        <taxon>Gunneridae</taxon>
        <taxon>Pentapetalae</taxon>
        <taxon>rosids</taxon>
        <taxon>malvids</taxon>
        <taxon>Brassicales</taxon>
        <taxon>Brassicaceae</taxon>
        <taxon>Camelineae</taxon>
        <taxon>Capsella</taxon>
    </lineage>
</organism>
<evidence type="ECO:0000256" key="1">
    <source>
        <dbReference type="SAM" id="MobiDB-lite"/>
    </source>
</evidence>
<dbReference type="PANTHER" id="PTHR46236:SF12">
    <property type="entry name" value="MATH DOMAIN-CONTAINING PROTEIN"/>
    <property type="match status" value="1"/>
</dbReference>
<evidence type="ECO:0000313" key="2">
    <source>
        <dbReference type="EMBL" id="EOA22798.1"/>
    </source>
</evidence>
<dbReference type="STRING" id="81985.R0HG73"/>
<name>R0HG73_9BRAS</name>
<dbReference type="InterPro" id="IPR050804">
    <property type="entry name" value="MCC"/>
</dbReference>
<dbReference type="OrthoDB" id="1103195at2759"/>
<protein>
    <recommendedName>
        <fullName evidence="4">MATH domain-containing protein</fullName>
    </recommendedName>
</protein>
<sequence length="100" mass="11617">MNLLCHTIGVLYHTPLCYLTEAELSKASKDLYDLTQAGFKLDWLHSKLDNVSSEKKASEERIKELKLEVNQLVMTMSDLKDERKKEKTKLKKQPSWIHLA</sequence>
<keyword evidence="3" id="KW-1185">Reference proteome</keyword>
<dbReference type="EMBL" id="KB870810">
    <property type="protein sequence ID" value="EOA22798.1"/>
    <property type="molecule type" value="Genomic_DNA"/>
</dbReference>
<reference evidence="3" key="1">
    <citation type="journal article" date="2013" name="Nat. Genet.">
        <title>The Capsella rubella genome and the genomic consequences of rapid mating system evolution.</title>
        <authorList>
            <person name="Slotte T."/>
            <person name="Hazzouri K.M."/>
            <person name="Agren J.A."/>
            <person name="Koenig D."/>
            <person name="Maumus F."/>
            <person name="Guo Y.L."/>
            <person name="Steige K."/>
            <person name="Platts A.E."/>
            <person name="Escobar J.S."/>
            <person name="Newman L.K."/>
            <person name="Wang W."/>
            <person name="Mandakova T."/>
            <person name="Vello E."/>
            <person name="Smith L.M."/>
            <person name="Henz S.R."/>
            <person name="Steffen J."/>
            <person name="Takuno S."/>
            <person name="Brandvain Y."/>
            <person name="Coop G."/>
            <person name="Andolfatto P."/>
            <person name="Hu T.T."/>
            <person name="Blanchette M."/>
            <person name="Clark R.M."/>
            <person name="Quesneville H."/>
            <person name="Nordborg M."/>
            <person name="Gaut B.S."/>
            <person name="Lysak M.A."/>
            <person name="Jenkins J."/>
            <person name="Grimwood J."/>
            <person name="Chapman J."/>
            <person name="Prochnik S."/>
            <person name="Shu S."/>
            <person name="Rokhsar D."/>
            <person name="Schmutz J."/>
            <person name="Weigel D."/>
            <person name="Wright S.I."/>
        </authorList>
    </citation>
    <scope>NUCLEOTIDE SEQUENCE [LARGE SCALE GENOMIC DNA]</scope>
    <source>
        <strain evidence="3">cv. Monte Gargano</strain>
    </source>
</reference>